<dbReference type="KEGG" id="vg:29124068"/>
<keyword evidence="2" id="KW-1185">Reference proteome</keyword>
<evidence type="ECO:0000313" key="1">
    <source>
        <dbReference type="EMBL" id="AMO42846.1"/>
    </source>
</evidence>
<organism evidence="1 2">
    <name type="scientific">Cyanophage S-RIM50</name>
    <dbReference type="NCBI Taxonomy" id="687803"/>
    <lineage>
        <taxon>Viruses</taxon>
        <taxon>Duplodnaviria</taxon>
        <taxon>Heunggongvirae</taxon>
        <taxon>Uroviricota</taxon>
        <taxon>Caudoviricetes</taxon>
        <taxon>Pantevenvirales</taxon>
        <taxon>Kyanoviridae</taxon>
        <taxon>Neptunevirus</taxon>
        <taxon>Neptunevirus srim50</taxon>
    </lineage>
</organism>
<dbReference type="Proteomes" id="UP000201797">
    <property type="component" value="Segment"/>
</dbReference>
<dbReference type="GeneID" id="29124068"/>
<gene>
    <name evidence="1" type="ORF">R290704_064</name>
</gene>
<sequence length="63" mass="6961">MTCCPFRVELQIFSVFGLVVARVFVPERDDSGSSGVVSVKCSRTGLLRIVADPLVWGRWCCIV</sequence>
<dbReference type="RefSeq" id="YP_009302145.1">
    <property type="nucleotide sequence ID" value="NC_031242.1"/>
</dbReference>
<name>A0A127KLP5_9CAUD</name>
<reference evidence="1 2" key="1">
    <citation type="submission" date="2016-01" db="EMBL/GenBank/DDBJ databases">
        <title>The genomic content and context of auxiliary metabolic genes in marine cyanophages.</title>
        <authorList>
            <person name="Marston M.F."/>
            <person name="Martiny J.B.H."/>
            <person name="Crummett L.T."/>
        </authorList>
    </citation>
    <scope>NUCLEOTIDE SEQUENCE [LARGE SCALE GENOMIC DNA]</scope>
    <source>
        <strain evidence="1">RW_29_0704</strain>
    </source>
</reference>
<protein>
    <submittedName>
        <fullName evidence="1">Uncharacterized protein</fullName>
    </submittedName>
</protein>
<dbReference type="EMBL" id="KU594605">
    <property type="protein sequence ID" value="AMO42846.1"/>
    <property type="molecule type" value="Genomic_DNA"/>
</dbReference>
<accession>A0A127KLP5</accession>
<evidence type="ECO:0000313" key="2">
    <source>
        <dbReference type="Proteomes" id="UP000201797"/>
    </source>
</evidence>
<proteinExistence type="predicted"/>